<name>A0AAE0CAI2_9CHLO</name>
<proteinExistence type="predicted"/>
<feature type="compositionally biased region" description="Acidic residues" evidence="1">
    <location>
        <begin position="52"/>
        <end position="64"/>
    </location>
</feature>
<gene>
    <name evidence="2" type="ORF">CYMTET_39930</name>
</gene>
<evidence type="ECO:0000256" key="1">
    <source>
        <dbReference type="SAM" id="MobiDB-lite"/>
    </source>
</evidence>
<dbReference type="EMBL" id="LGRX02026544">
    <property type="protein sequence ID" value="KAK3250699.1"/>
    <property type="molecule type" value="Genomic_DNA"/>
</dbReference>
<dbReference type="Proteomes" id="UP001190700">
    <property type="component" value="Unassembled WGS sequence"/>
</dbReference>
<keyword evidence="3" id="KW-1185">Reference proteome</keyword>
<evidence type="ECO:0000313" key="2">
    <source>
        <dbReference type="EMBL" id="KAK3250699.1"/>
    </source>
</evidence>
<evidence type="ECO:0000313" key="3">
    <source>
        <dbReference type="Proteomes" id="UP001190700"/>
    </source>
</evidence>
<dbReference type="AlphaFoldDB" id="A0AAE0CAI2"/>
<feature type="region of interest" description="Disordered" evidence="1">
    <location>
        <begin position="44"/>
        <end position="71"/>
    </location>
</feature>
<sequence length="93" mass="10684">MGCRRLEQSGGNVADSWEQSLVKRFPQRCDIPLREQALTCERELDAQSVDEHYDDDDDDDEHVDLDDVRGGKNDEVRRSSLFARSGWNPAFVD</sequence>
<comment type="caution">
    <text evidence="2">The sequence shown here is derived from an EMBL/GenBank/DDBJ whole genome shotgun (WGS) entry which is preliminary data.</text>
</comment>
<organism evidence="2 3">
    <name type="scientific">Cymbomonas tetramitiformis</name>
    <dbReference type="NCBI Taxonomy" id="36881"/>
    <lineage>
        <taxon>Eukaryota</taxon>
        <taxon>Viridiplantae</taxon>
        <taxon>Chlorophyta</taxon>
        <taxon>Pyramimonadophyceae</taxon>
        <taxon>Pyramimonadales</taxon>
        <taxon>Pyramimonadaceae</taxon>
        <taxon>Cymbomonas</taxon>
    </lineage>
</organism>
<reference evidence="2 3" key="1">
    <citation type="journal article" date="2015" name="Genome Biol. Evol.">
        <title>Comparative Genomics of a Bacterivorous Green Alga Reveals Evolutionary Causalities and Consequences of Phago-Mixotrophic Mode of Nutrition.</title>
        <authorList>
            <person name="Burns J.A."/>
            <person name="Paasch A."/>
            <person name="Narechania A."/>
            <person name="Kim E."/>
        </authorList>
    </citation>
    <scope>NUCLEOTIDE SEQUENCE [LARGE SCALE GENOMIC DNA]</scope>
    <source>
        <strain evidence="2 3">PLY_AMNH</strain>
    </source>
</reference>
<accession>A0AAE0CAI2</accession>
<protein>
    <submittedName>
        <fullName evidence="2">Uncharacterized protein</fullName>
    </submittedName>
</protein>